<dbReference type="EMBL" id="JACHGY010000001">
    <property type="protein sequence ID" value="MBB6429717.1"/>
    <property type="molecule type" value="Genomic_DNA"/>
</dbReference>
<dbReference type="AlphaFoldDB" id="A0A7X0H5M0"/>
<comment type="caution">
    <text evidence="3">The sequence shown here is derived from an EMBL/GenBank/DDBJ whole genome shotgun (WGS) entry which is preliminary data.</text>
</comment>
<dbReference type="Proteomes" id="UP000541810">
    <property type="component" value="Unassembled WGS sequence"/>
</dbReference>
<evidence type="ECO:0000256" key="2">
    <source>
        <dbReference type="SAM" id="SignalP"/>
    </source>
</evidence>
<dbReference type="Gene3D" id="1.20.5.340">
    <property type="match status" value="1"/>
</dbReference>
<protein>
    <submittedName>
        <fullName evidence="3">Regulator of replication initiation timing</fullName>
    </submittedName>
</protein>
<organism evidence="3 4">
    <name type="scientific">Algisphaera agarilytica</name>
    <dbReference type="NCBI Taxonomy" id="1385975"/>
    <lineage>
        <taxon>Bacteria</taxon>
        <taxon>Pseudomonadati</taxon>
        <taxon>Planctomycetota</taxon>
        <taxon>Phycisphaerae</taxon>
        <taxon>Phycisphaerales</taxon>
        <taxon>Phycisphaeraceae</taxon>
        <taxon>Algisphaera</taxon>
    </lineage>
</organism>
<keyword evidence="4" id="KW-1185">Reference proteome</keyword>
<name>A0A7X0H5M0_9BACT</name>
<evidence type="ECO:0000313" key="4">
    <source>
        <dbReference type="Proteomes" id="UP000541810"/>
    </source>
</evidence>
<dbReference type="RefSeq" id="WP_184677282.1">
    <property type="nucleotide sequence ID" value="NZ_JACHGY010000001.1"/>
</dbReference>
<keyword evidence="2" id="KW-0732">Signal</keyword>
<feature type="coiled-coil region" evidence="1">
    <location>
        <begin position="25"/>
        <end position="87"/>
    </location>
</feature>
<reference evidence="3 4" key="1">
    <citation type="submission" date="2020-08" db="EMBL/GenBank/DDBJ databases">
        <title>Genomic Encyclopedia of Type Strains, Phase IV (KMG-IV): sequencing the most valuable type-strain genomes for metagenomic binning, comparative biology and taxonomic classification.</title>
        <authorList>
            <person name="Goeker M."/>
        </authorList>
    </citation>
    <scope>NUCLEOTIDE SEQUENCE [LARGE SCALE GENOMIC DNA]</scope>
    <source>
        <strain evidence="3 4">DSM 103725</strain>
    </source>
</reference>
<feature type="signal peptide" evidence="2">
    <location>
        <begin position="1"/>
        <end position="27"/>
    </location>
</feature>
<feature type="chain" id="PRO_5030593808" evidence="2">
    <location>
        <begin position="28"/>
        <end position="256"/>
    </location>
</feature>
<evidence type="ECO:0000313" key="3">
    <source>
        <dbReference type="EMBL" id="MBB6429717.1"/>
    </source>
</evidence>
<gene>
    <name evidence="3" type="ORF">HNQ40_001523</name>
</gene>
<accession>A0A7X0H5M0</accession>
<sequence length="256" mass="28116">MTARIPRGVVVLSLMAIALAHPSISLAAEDEIAQLKVENAELREQVQALTAELDALRQELAALKQDNADLANETQVLEKQTTELQELAGVATADRKQNAQTQRIRRAYDAETDRTVVTFGPEALEVTGNAGDFYFSVVYSHPGQDEVAVDSATLFLQTYRSGRLFNKSDVVEFLVNGEEESLAITGFDLRPRKAGMAGRTQIDRSDEVVEMKLDREALLALGESRSLTVHEGRVVLTFDQDDLAGLRAVALRMGQE</sequence>
<proteinExistence type="predicted"/>
<evidence type="ECO:0000256" key="1">
    <source>
        <dbReference type="SAM" id="Coils"/>
    </source>
</evidence>
<keyword evidence="1" id="KW-0175">Coiled coil</keyword>